<keyword evidence="2 4" id="KW-1133">Transmembrane helix</keyword>
<evidence type="ECO:0000259" key="5">
    <source>
        <dbReference type="PROSITE" id="PS50850"/>
    </source>
</evidence>
<keyword evidence="7" id="KW-1185">Reference proteome</keyword>
<dbReference type="GO" id="GO:0022857">
    <property type="term" value="F:transmembrane transporter activity"/>
    <property type="evidence" value="ECO:0007669"/>
    <property type="project" value="InterPro"/>
</dbReference>
<dbReference type="InterPro" id="IPR036259">
    <property type="entry name" value="MFS_trans_sf"/>
</dbReference>
<evidence type="ECO:0000313" key="7">
    <source>
        <dbReference type="Proteomes" id="UP000551327"/>
    </source>
</evidence>
<dbReference type="InterPro" id="IPR020846">
    <property type="entry name" value="MFS_dom"/>
</dbReference>
<dbReference type="RefSeq" id="WP_185677489.1">
    <property type="nucleotide sequence ID" value="NZ_JACLAX010000001.1"/>
</dbReference>
<evidence type="ECO:0000256" key="1">
    <source>
        <dbReference type="ARBA" id="ARBA00022692"/>
    </source>
</evidence>
<feature type="transmembrane region" description="Helical" evidence="4">
    <location>
        <begin position="51"/>
        <end position="69"/>
    </location>
</feature>
<dbReference type="PANTHER" id="PTHR11360">
    <property type="entry name" value="MONOCARBOXYLATE TRANSPORTER"/>
    <property type="match status" value="1"/>
</dbReference>
<keyword evidence="1 4" id="KW-0812">Transmembrane</keyword>
<protein>
    <submittedName>
        <fullName evidence="6">MFS transporter</fullName>
    </submittedName>
</protein>
<feature type="transmembrane region" description="Helical" evidence="4">
    <location>
        <begin position="81"/>
        <end position="100"/>
    </location>
</feature>
<feature type="transmembrane region" description="Helical" evidence="4">
    <location>
        <begin position="213"/>
        <end position="237"/>
    </location>
</feature>
<gene>
    <name evidence="6" type="ORF">H7F53_00390</name>
</gene>
<dbReference type="InterPro" id="IPR011701">
    <property type="entry name" value="MFS"/>
</dbReference>
<feature type="domain" description="Major facilitator superfamily (MFS) profile" evidence="5">
    <location>
        <begin position="13"/>
        <end position="390"/>
    </location>
</feature>
<evidence type="ECO:0000256" key="2">
    <source>
        <dbReference type="ARBA" id="ARBA00022989"/>
    </source>
</evidence>
<dbReference type="SUPFAM" id="SSF103473">
    <property type="entry name" value="MFS general substrate transporter"/>
    <property type="match status" value="1"/>
</dbReference>
<evidence type="ECO:0000256" key="4">
    <source>
        <dbReference type="SAM" id="Phobius"/>
    </source>
</evidence>
<feature type="transmembrane region" description="Helical" evidence="4">
    <location>
        <begin position="278"/>
        <end position="298"/>
    </location>
</feature>
<feature type="transmembrane region" description="Helical" evidence="4">
    <location>
        <begin position="337"/>
        <end position="359"/>
    </location>
</feature>
<evidence type="ECO:0000256" key="3">
    <source>
        <dbReference type="ARBA" id="ARBA00023136"/>
    </source>
</evidence>
<name>A0A7X1FWC6_9SPHN</name>
<keyword evidence="3 4" id="KW-0472">Membrane</keyword>
<dbReference type="PROSITE" id="PS50850">
    <property type="entry name" value="MFS"/>
    <property type="match status" value="1"/>
</dbReference>
<feature type="transmembrane region" description="Helical" evidence="4">
    <location>
        <begin position="304"/>
        <end position="325"/>
    </location>
</feature>
<feature type="transmembrane region" description="Helical" evidence="4">
    <location>
        <begin position="171"/>
        <end position="192"/>
    </location>
</feature>
<proteinExistence type="predicted"/>
<dbReference type="Proteomes" id="UP000551327">
    <property type="component" value="Unassembled WGS sequence"/>
</dbReference>
<feature type="transmembrane region" description="Helical" evidence="4">
    <location>
        <begin position="249"/>
        <end position="271"/>
    </location>
</feature>
<dbReference type="InterPro" id="IPR050327">
    <property type="entry name" value="Proton-linked_MCT"/>
</dbReference>
<evidence type="ECO:0000313" key="6">
    <source>
        <dbReference type="EMBL" id="MBC2667597.1"/>
    </source>
</evidence>
<feature type="transmembrane region" description="Helical" evidence="4">
    <location>
        <begin position="138"/>
        <end position="159"/>
    </location>
</feature>
<dbReference type="PANTHER" id="PTHR11360:SF290">
    <property type="entry name" value="MONOCARBOXYLATE MFS PERMEASE"/>
    <property type="match status" value="1"/>
</dbReference>
<feature type="transmembrane region" description="Helical" evidence="4">
    <location>
        <begin position="12"/>
        <end position="31"/>
    </location>
</feature>
<reference evidence="6 7" key="1">
    <citation type="submission" date="2020-08" db="EMBL/GenBank/DDBJ databases">
        <title>The genome sequence of type strain Novosphingobium piscinae KCTC 42194.</title>
        <authorList>
            <person name="Liu Y."/>
        </authorList>
    </citation>
    <scope>NUCLEOTIDE SEQUENCE [LARGE SCALE GENOMIC DNA]</scope>
    <source>
        <strain evidence="6 7">KCTC 42194</strain>
    </source>
</reference>
<feature type="transmembrane region" description="Helical" evidence="4">
    <location>
        <begin position="106"/>
        <end position="126"/>
    </location>
</feature>
<dbReference type="Pfam" id="PF07690">
    <property type="entry name" value="MFS_1"/>
    <property type="match status" value="1"/>
</dbReference>
<organism evidence="6 7">
    <name type="scientific">Novosphingobium piscinae</name>
    <dbReference type="NCBI Taxonomy" id="1507448"/>
    <lineage>
        <taxon>Bacteria</taxon>
        <taxon>Pseudomonadati</taxon>
        <taxon>Pseudomonadota</taxon>
        <taxon>Alphaproteobacteria</taxon>
        <taxon>Sphingomonadales</taxon>
        <taxon>Sphingomonadaceae</taxon>
        <taxon>Novosphingobium</taxon>
    </lineage>
</organism>
<dbReference type="Gene3D" id="1.20.1250.20">
    <property type="entry name" value="MFS general substrate transporter like domains"/>
    <property type="match status" value="2"/>
</dbReference>
<sequence>MSGREEFRRGWRIVLGGFLGIALGVSSLYFYSLGIFLKPLAAEFGWSRSQASLGPLLGTGCAALMAIPVGRLADRIGSARLAVGSLALLAGSFALLGWIATGLASFLALTAVLSLLTAGSSPLPFTRLVVGSFSTARGLALGIVLAGTGLGSILLPAWLPGFIADHGWRAGFHLLAGLITLLLPVVALLLRGGLETSATGTVPPFRDVLSHPAFARLALVFALASTAVLGTIVHFVPMLTDAGMSPRQAGGMTALIGLAAVAGRLATGWLLDRVRAEAVVTSLFLAAAAGMLLLAFGGPAAVPAGALVVGLCVGAEVDLIAYLVARDFARAAYGQAYGALYTVFLIGGAVGPALAGVIYDLTAGYRGWLGLAALLLAGAGTGMSGARRASRARSGT</sequence>
<accession>A0A7X1FWC6</accession>
<dbReference type="AlphaFoldDB" id="A0A7X1FWC6"/>
<feature type="transmembrane region" description="Helical" evidence="4">
    <location>
        <begin position="365"/>
        <end position="386"/>
    </location>
</feature>
<dbReference type="EMBL" id="JACLAX010000001">
    <property type="protein sequence ID" value="MBC2667597.1"/>
    <property type="molecule type" value="Genomic_DNA"/>
</dbReference>
<comment type="caution">
    <text evidence="6">The sequence shown here is derived from an EMBL/GenBank/DDBJ whole genome shotgun (WGS) entry which is preliminary data.</text>
</comment>